<name>A0AAD9RZ78_9HYME</name>
<proteinExistence type="predicted"/>
<comment type="caution">
    <text evidence="2">The sequence shown here is derived from an EMBL/GenBank/DDBJ whole genome shotgun (WGS) entry which is preliminary data.</text>
</comment>
<feature type="region of interest" description="Disordered" evidence="1">
    <location>
        <begin position="194"/>
        <end position="213"/>
    </location>
</feature>
<accession>A0AAD9RZ78</accession>
<organism evidence="2 3">
    <name type="scientific">Odynerus spinipes</name>
    <dbReference type="NCBI Taxonomy" id="1348599"/>
    <lineage>
        <taxon>Eukaryota</taxon>
        <taxon>Metazoa</taxon>
        <taxon>Ecdysozoa</taxon>
        <taxon>Arthropoda</taxon>
        <taxon>Hexapoda</taxon>
        <taxon>Insecta</taxon>
        <taxon>Pterygota</taxon>
        <taxon>Neoptera</taxon>
        <taxon>Endopterygota</taxon>
        <taxon>Hymenoptera</taxon>
        <taxon>Apocrita</taxon>
        <taxon>Aculeata</taxon>
        <taxon>Vespoidea</taxon>
        <taxon>Vespidae</taxon>
        <taxon>Eumeninae</taxon>
        <taxon>Odynerus</taxon>
    </lineage>
</organism>
<protein>
    <submittedName>
        <fullName evidence="2">Uncharacterized protein</fullName>
    </submittedName>
</protein>
<dbReference type="AlphaFoldDB" id="A0AAD9RZ78"/>
<keyword evidence="3" id="KW-1185">Reference proteome</keyword>
<dbReference type="EMBL" id="JAIFRP010000002">
    <property type="protein sequence ID" value="KAK2588667.1"/>
    <property type="molecule type" value="Genomic_DNA"/>
</dbReference>
<feature type="region of interest" description="Disordered" evidence="1">
    <location>
        <begin position="918"/>
        <end position="939"/>
    </location>
</feature>
<reference evidence="2" key="1">
    <citation type="submission" date="2021-08" db="EMBL/GenBank/DDBJ databases">
        <authorList>
            <person name="Misof B."/>
            <person name="Oliver O."/>
            <person name="Podsiadlowski L."/>
            <person name="Donath A."/>
            <person name="Peters R."/>
            <person name="Mayer C."/>
            <person name="Rust J."/>
            <person name="Gunkel S."/>
            <person name="Lesny P."/>
            <person name="Martin S."/>
            <person name="Oeyen J.P."/>
            <person name="Petersen M."/>
            <person name="Panagiotis P."/>
            <person name="Wilbrandt J."/>
            <person name="Tanja T."/>
        </authorList>
    </citation>
    <scope>NUCLEOTIDE SEQUENCE</scope>
    <source>
        <strain evidence="2">GBR_01_08_01A</strain>
        <tissue evidence="2">Thorax + abdomen</tissue>
    </source>
</reference>
<gene>
    <name evidence="2" type="ORF">KPH14_001568</name>
</gene>
<evidence type="ECO:0000256" key="1">
    <source>
        <dbReference type="SAM" id="MobiDB-lite"/>
    </source>
</evidence>
<feature type="region of interest" description="Disordered" evidence="1">
    <location>
        <begin position="645"/>
        <end position="674"/>
    </location>
</feature>
<evidence type="ECO:0000313" key="3">
    <source>
        <dbReference type="Proteomes" id="UP001258017"/>
    </source>
</evidence>
<feature type="compositionally biased region" description="Basic and acidic residues" evidence="1">
    <location>
        <begin position="655"/>
        <end position="674"/>
    </location>
</feature>
<sequence>MNDVSSLPSSRRSLQKNIENKREKILERTTKINLDIESPVKQIFKTNVLESPMLSPDTQTAIENAEKILEEFRFKITEATKASTAAFNRGFSKESYTDNLEPPLEDETEENLYIRELVSSRLNKINNEISEDSDISTDRKRIVKNKVTKSNVDLLAPKFRTIERRFSDTSCQPKNYYCTPSEQIKCKNSKLEASDKTKSDNSPIETKTHKTKSLTIQKGPPLNIERKLKKQDLGFVHVSPDASFVQDNKNINFYSFSHESCKRKDLPLKNMANERNEKLVDNVAADVTDKLDRSTSKDQVIMEETEIFEKKSVEKNDVAFLTDVVEKKDDVLFEGPINSGRVKKDRGNVSEHLPRTGVDYFTLNEEPDSYCSNNVKKNETNVYREGRKIVEEIVSRDVGTDDQDYLNKDERDDKIKVVNDDQSFDCYDKRTNDDVTKVNDAIEKCCEKKIADRDNSVKNAKAMQERDLNKKFHGIDTRFLDISEKHDSSSEISNKTNKFSARKESTDLSDISLQETDSILNEIELNPPSIELFDNVLFISDKIIDRVSKSEKKIENTLTRLQATLSNESFKPVIDNTEVKSSDLIPFKQKDTRSVKLNFSSNPPNVSENDPMLSLSDKSQFMIINRKEYNLGINSCATNDVLKEDVSTDSSLSNKQRDLEKESRSIKKQDKKMNDLTRLGESTCTIENITDENKSLRLKNKMESFSGDEKLKNLESHKNDRDLQTLLLKNEERREKKFEFERAIINNLSSIGHTPSMLEEIRKYLQTLSNTHTQDISTMFKSFIMDFMKRESGVIFDFLSMQKRDDDTTCTSRLQNGSSLQAIAEGSESKIEKDVIGANHVLQELSRSNDIVYNSSRTIEYKEKLLKVCPLSSIEITPTKYLIDELNQTEIEVSEKGTQYEILCQQNALESDDKIIKDVSSDKDDAEDTSEKKNTKMDEYPTNEVEMNSSNITKVDYVINDDSEKNNKSSEINVIYTDSVKHVKMEDVRPDPKFSSKVLDKLLDSDDCSSHTTPSVKRVNGSINRFTTTSSETSHSEGELYLPSSCSYSLGEVRIIRNSTSMCNHALMSTSTLTSLGETTNLLRHSSGEIYVDSDTL</sequence>
<evidence type="ECO:0000313" key="2">
    <source>
        <dbReference type="EMBL" id="KAK2588667.1"/>
    </source>
</evidence>
<reference evidence="2" key="2">
    <citation type="journal article" date="2023" name="Commun. Biol.">
        <title>Intrasexual cuticular hydrocarbon dimorphism in a wasp sheds light on hydrocarbon biosynthesis genes in Hymenoptera.</title>
        <authorList>
            <person name="Moris V.C."/>
            <person name="Podsiadlowski L."/>
            <person name="Martin S."/>
            <person name="Oeyen J.P."/>
            <person name="Donath A."/>
            <person name="Petersen M."/>
            <person name="Wilbrandt J."/>
            <person name="Misof B."/>
            <person name="Liedtke D."/>
            <person name="Thamm M."/>
            <person name="Scheiner R."/>
            <person name="Schmitt T."/>
            <person name="Niehuis O."/>
        </authorList>
    </citation>
    <scope>NUCLEOTIDE SEQUENCE</scope>
    <source>
        <strain evidence="2">GBR_01_08_01A</strain>
    </source>
</reference>
<dbReference type="Proteomes" id="UP001258017">
    <property type="component" value="Unassembled WGS sequence"/>
</dbReference>